<proteinExistence type="predicted"/>
<evidence type="ECO:0000256" key="1">
    <source>
        <dbReference type="SAM" id="SignalP"/>
    </source>
</evidence>
<comment type="caution">
    <text evidence="2">The sequence shown here is derived from an EMBL/GenBank/DDBJ whole genome shotgun (WGS) entry which is preliminary data.</text>
</comment>
<reference evidence="2 3" key="1">
    <citation type="submission" date="2020-08" db="EMBL/GenBank/DDBJ databases">
        <title>Genomic Encyclopedia of Type Strains, Phase IV (KMG-IV): sequencing the most valuable type-strain genomes for metagenomic binning, comparative biology and taxonomic classification.</title>
        <authorList>
            <person name="Goeker M."/>
        </authorList>
    </citation>
    <scope>NUCLEOTIDE SEQUENCE [LARGE SCALE GENOMIC DNA]</scope>
    <source>
        <strain evidence="2 3">DSM 25966</strain>
    </source>
</reference>
<protein>
    <submittedName>
        <fullName evidence="2">Uncharacterized protein</fullName>
    </submittedName>
</protein>
<dbReference type="EMBL" id="JACIDS010000001">
    <property type="protein sequence ID" value="MBB3929383.1"/>
    <property type="molecule type" value="Genomic_DNA"/>
</dbReference>
<accession>A0A840AJ94</accession>
<organism evidence="2 3">
    <name type="scientific">Kaistia hirudinis</name>
    <dbReference type="NCBI Taxonomy" id="1293440"/>
    <lineage>
        <taxon>Bacteria</taxon>
        <taxon>Pseudomonadati</taxon>
        <taxon>Pseudomonadota</taxon>
        <taxon>Alphaproteobacteria</taxon>
        <taxon>Hyphomicrobiales</taxon>
        <taxon>Kaistiaceae</taxon>
        <taxon>Kaistia</taxon>
    </lineage>
</organism>
<feature type="chain" id="PRO_5032791793" evidence="1">
    <location>
        <begin position="21"/>
        <end position="115"/>
    </location>
</feature>
<evidence type="ECO:0000313" key="3">
    <source>
        <dbReference type="Proteomes" id="UP000553963"/>
    </source>
</evidence>
<sequence length="115" mass="12344">MRRILLSILALTATASVAAAQDVPVTAVNPAPYRKLSCEQIAFKIRQLNGPIGNDSSTLAGLQRAQNPVLFFFTGFGSRTSEYDQSLALARGERNALIAVAVEKDCAAKLLVPQR</sequence>
<keyword evidence="1" id="KW-0732">Signal</keyword>
<keyword evidence="3" id="KW-1185">Reference proteome</keyword>
<evidence type="ECO:0000313" key="2">
    <source>
        <dbReference type="EMBL" id="MBB3929383.1"/>
    </source>
</evidence>
<gene>
    <name evidence="2" type="ORF">GGR25_000402</name>
</gene>
<feature type="signal peptide" evidence="1">
    <location>
        <begin position="1"/>
        <end position="20"/>
    </location>
</feature>
<name>A0A840AJ94_9HYPH</name>
<dbReference type="RefSeq" id="WP_183397047.1">
    <property type="nucleotide sequence ID" value="NZ_JACIDS010000001.1"/>
</dbReference>
<dbReference type="Proteomes" id="UP000553963">
    <property type="component" value="Unassembled WGS sequence"/>
</dbReference>
<dbReference type="AlphaFoldDB" id="A0A840AJ94"/>